<dbReference type="AlphaFoldDB" id="A0A133XKB3"/>
<evidence type="ECO:0000313" key="1">
    <source>
        <dbReference type="EMBL" id="KXB31370.1"/>
    </source>
</evidence>
<dbReference type="EMBL" id="LODL01000013">
    <property type="protein sequence ID" value="KXB31370.1"/>
    <property type="molecule type" value="Genomic_DNA"/>
</dbReference>
<organism evidence="1 2">
    <name type="scientific">Dechloromonas denitrificans</name>
    <dbReference type="NCBI Taxonomy" id="281362"/>
    <lineage>
        <taxon>Bacteria</taxon>
        <taxon>Pseudomonadati</taxon>
        <taxon>Pseudomonadota</taxon>
        <taxon>Betaproteobacteria</taxon>
        <taxon>Rhodocyclales</taxon>
        <taxon>Azonexaceae</taxon>
        <taxon>Dechloromonas</taxon>
    </lineage>
</organism>
<sequence>MKVSEFSKHALFATLRCGELCIDMSPFVVRVRSDISELAEDIGRMYQDFPVLSPNSFADFHVEVSYERGIRRWVRPLARFYFDGRPSFIPLPVHQAFPMLEWGINWCVAAHSHSFLIVHAAVIERQGMAVVMPAPPGSGKSTLCAALINRGWRLLSDELALYDSKNKQLYGMARPVSLKNQSIPVIQAHTPAAEITLPVPDTTKGTVALLRPPSESVQQVKTPARPTWIVLPRYQADAEASLESLNKGKAFMLIAEQSFNYNVHGREGFEAVGDLVDSCECFEFTYSRLSDAERVFDDLLASQIKG</sequence>
<dbReference type="InterPro" id="IPR027417">
    <property type="entry name" value="P-loop_NTPase"/>
</dbReference>
<dbReference type="NCBIfam" id="TIGR04352">
    <property type="entry name" value="HprK_rel_A"/>
    <property type="match status" value="1"/>
</dbReference>
<protein>
    <submittedName>
        <fullName evidence="1">Aldolase</fullName>
    </submittedName>
</protein>
<comment type="caution">
    <text evidence="1">The sequence shown here is derived from an EMBL/GenBank/DDBJ whole genome shotgun (WGS) entry which is preliminary data.</text>
</comment>
<gene>
    <name evidence="1" type="ORF">AT959_06770</name>
</gene>
<dbReference type="Gene3D" id="3.40.50.300">
    <property type="entry name" value="P-loop containing nucleotide triphosphate hydrolases"/>
    <property type="match status" value="1"/>
</dbReference>
<accession>A0A133XKB3</accession>
<dbReference type="InterPro" id="IPR027600">
    <property type="entry name" value="HprK-rel_A"/>
</dbReference>
<proteinExistence type="predicted"/>
<evidence type="ECO:0000313" key="2">
    <source>
        <dbReference type="Proteomes" id="UP000070186"/>
    </source>
</evidence>
<dbReference type="SUPFAM" id="SSF53795">
    <property type="entry name" value="PEP carboxykinase-like"/>
    <property type="match status" value="1"/>
</dbReference>
<keyword evidence="2" id="KW-1185">Reference proteome</keyword>
<dbReference type="STRING" id="281362.AT959_06770"/>
<reference evidence="1 2" key="1">
    <citation type="submission" date="2015-12" db="EMBL/GenBank/DDBJ databases">
        <title>Nitrous oxide reduction kinetics distinguish bacteria harboring typical versus atypical NosZ.</title>
        <authorList>
            <person name="Yoon S."/>
            <person name="Nissen S."/>
            <person name="Park D."/>
            <person name="Sanford R.A."/>
            <person name="Loeffler F.E."/>
        </authorList>
    </citation>
    <scope>NUCLEOTIDE SEQUENCE [LARGE SCALE GENOMIC DNA]</scope>
    <source>
        <strain evidence="1 2">ATCC BAA-841</strain>
    </source>
</reference>
<dbReference type="Proteomes" id="UP000070186">
    <property type="component" value="Unassembled WGS sequence"/>
</dbReference>
<name>A0A133XKB3_9RHOO</name>